<dbReference type="EMBL" id="BAAAQK010000003">
    <property type="protein sequence ID" value="GAA1833077.1"/>
    <property type="molecule type" value="Genomic_DNA"/>
</dbReference>
<evidence type="ECO:0000256" key="2">
    <source>
        <dbReference type="ARBA" id="ARBA00022679"/>
    </source>
</evidence>
<gene>
    <name evidence="3" type="primary">hpnD</name>
    <name evidence="3" type="ORF">GCM10009836_09040</name>
</gene>
<dbReference type="InterPro" id="IPR008949">
    <property type="entry name" value="Isoprenoid_synthase_dom_sf"/>
</dbReference>
<dbReference type="Pfam" id="PF00494">
    <property type="entry name" value="SQS_PSY"/>
    <property type="match status" value="1"/>
</dbReference>
<evidence type="ECO:0000256" key="1">
    <source>
        <dbReference type="ARBA" id="ARBA00004684"/>
    </source>
</evidence>
<dbReference type="SFLD" id="SFLDG01212">
    <property type="entry name" value="Phytoene_synthase_like"/>
    <property type="match status" value="1"/>
</dbReference>
<dbReference type="SFLD" id="SFLDS00005">
    <property type="entry name" value="Isoprenoid_Synthase_Type_I"/>
    <property type="match status" value="1"/>
</dbReference>
<dbReference type="Proteomes" id="UP001500449">
    <property type="component" value="Unassembled WGS sequence"/>
</dbReference>
<sequence length="322" mass="34549">MTDAAPHHRSTGPAPRDWSADLPAAYAECERITRTEARNFSYGIRLLPAPKRAALSAVYALARRIDDIGDGDLPGAGTFEEKAAALAAVRASVVTMRESAPEPTDPVLVAVHDAARRYPVPLGAFEELVDGVEADARMDHVAAQSGEPARPHESFADMEVYCRQVAGSVGRLCLGIFGSTTDPHAALYADQLGIALQQTNILRDIREDLRNGRVYLPTDELARFDAELVLDESGALVDKTGGLAAYIRFAADRARGWYADGLKLLPLLDRRSAACAGAMSGIYRRLLDDIAADPPSVYAQRRSLSTGQKLGVAVKALVGRPS</sequence>
<evidence type="ECO:0000313" key="3">
    <source>
        <dbReference type="EMBL" id="GAA1833077.1"/>
    </source>
</evidence>
<organism evidence="3 4">
    <name type="scientific">Pseudonocardia ailaonensis</name>
    <dbReference type="NCBI Taxonomy" id="367279"/>
    <lineage>
        <taxon>Bacteria</taxon>
        <taxon>Bacillati</taxon>
        <taxon>Actinomycetota</taxon>
        <taxon>Actinomycetes</taxon>
        <taxon>Pseudonocardiales</taxon>
        <taxon>Pseudonocardiaceae</taxon>
        <taxon>Pseudonocardia</taxon>
    </lineage>
</organism>
<dbReference type="SUPFAM" id="SSF48576">
    <property type="entry name" value="Terpenoid synthases"/>
    <property type="match status" value="1"/>
</dbReference>
<proteinExistence type="predicted"/>
<comment type="caution">
    <text evidence="3">The sequence shown here is derived from an EMBL/GenBank/DDBJ whole genome shotgun (WGS) entry which is preliminary data.</text>
</comment>
<dbReference type="InterPro" id="IPR019845">
    <property type="entry name" value="Squalene/phytoene_synthase_CS"/>
</dbReference>
<name>A0ABN2MNV3_9PSEU</name>
<dbReference type="InterPro" id="IPR044843">
    <property type="entry name" value="Trans_IPPS_bact-type"/>
</dbReference>
<dbReference type="CDD" id="cd00683">
    <property type="entry name" value="Trans_IPPS_HH"/>
    <property type="match status" value="1"/>
</dbReference>
<accession>A0ABN2MNV3</accession>
<dbReference type="PANTHER" id="PTHR31480">
    <property type="entry name" value="BIFUNCTIONAL LYCOPENE CYCLASE/PHYTOENE SYNTHASE"/>
    <property type="match status" value="1"/>
</dbReference>
<reference evidence="3 4" key="1">
    <citation type="journal article" date="2019" name="Int. J. Syst. Evol. Microbiol.">
        <title>The Global Catalogue of Microorganisms (GCM) 10K type strain sequencing project: providing services to taxonomists for standard genome sequencing and annotation.</title>
        <authorList>
            <consortium name="The Broad Institute Genomics Platform"/>
            <consortium name="The Broad Institute Genome Sequencing Center for Infectious Disease"/>
            <person name="Wu L."/>
            <person name="Ma J."/>
        </authorList>
    </citation>
    <scope>NUCLEOTIDE SEQUENCE [LARGE SCALE GENOMIC DNA]</scope>
    <source>
        <strain evidence="3 4">JCM 16009</strain>
    </source>
</reference>
<protein>
    <submittedName>
        <fullName evidence="3">Presqualene diphosphate synthase HpnD</fullName>
    </submittedName>
</protein>
<dbReference type="InterPro" id="IPR002060">
    <property type="entry name" value="Squ/phyt_synthse"/>
</dbReference>
<keyword evidence="4" id="KW-1185">Reference proteome</keyword>
<dbReference type="InterPro" id="IPR033904">
    <property type="entry name" value="Trans_IPPS_HH"/>
</dbReference>
<dbReference type="SFLD" id="SFLDG01018">
    <property type="entry name" value="Squalene/Phytoene_Synthase_Lik"/>
    <property type="match status" value="1"/>
</dbReference>
<evidence type="ECO:0000313" key="4">
    <source>
        <dbReference type="Proteomes" id="UP001500449"/>
    </source>
</evidence>
<keyword evidence="2" id="KW-0808">Transferase</keyword>
<comment type="pathway">
    <text evidence="1">Carotenoid biosynthesis; phytoene biosynthesis.</text>
</comment>
<dbReference type="RefSeq" id="WP_344412631.1">
    <property type="nucleotide sequence ID" value="NZ_BAAAQK010000003.1"/>
</dbReference>
<dbReference type="PROSITE" id="PS01045">
    <property type="entry name" value="SQUALEN_PHYTOEN_SYN_2"/>
    <property type="match status" value="1"/>
</dbReference>
<dbReference type="Gene3D" id="1.10.600.10">
    <property type="entry name" value="Farnesyl Diphosphate Synthase"/>
    <property type="match status" value="1"/>
</dbReference>